<keyword evidence="4" id="KW-1185">Reference proteome</keyword>
<accession>A0ABY1P4L2</accession>
<organism evidence="3 4">
    <name type="scientific">Roseibium denhamense</name>
    <dbReference type="NCBI Taxonomy" id="76305"/>
    <lineage>
        <taxon>Bacteria</taxon>
        <taxon>Pseudomonadati</taxon>
        <taxon>Pseudomonadota</taxon>
        <taxon>Alphaproteobacteria</taxon>
        <taxon>Hyphomicrobiales</taxon>
        <taxon>Stappiaceae</taxon>
        <taxon>Roseibium</taxon>
    </lineage>
</organism>
<feature type="domain" description="DUF6460" evidence="2">
    <location>
        <begin position="53"/>
        <end position="88"/>
    </location>
</feature>
<dbReference type="InterPro" id="IPR045594">
    <property type="entry name" value="DUF6460"/>
</dbReference>
<keyword evidence="1" id="KW-1133">Transmembrane helix</keyword>
<dbReference type="RefSeq" id="WP_155192949.1">
    <property type="nucleotide sequence ID" value="NZ_BAAAEA010000002.1"/>
</dbReference>
<evidence type="ECO:0000313" key="3">
    <source>
        <dbReference type="EMBL" id="SMP26266.1"/>
    </source>
</evidence>
<evidence type="ECO:0000259" key="2">
    <source>
        <dbReference type="Pfam" id="PF20061"/>
    </source>
</evidence>
<evidence type="ECO:0000256" key="1">
    <source>
        <dbReference type="SAM" id="Phobius"/>
    </source>
</evidence>
<dbReference type="Proteomes" id="UP001157914">
    <property type="component" value="Unassembled WGS sequence"/>
</dbReference>
<name>A0ABY1P4L2_9HYPH</name>
<evidence type="ECO:0000313" key="4">
    <source>
        <dbReference type="Proteomes" id="UP001157914"/>
    </source>
</evidence>
<feature type="transmembrane region" description="Helical" evidence="1">
    <location>
        <begin position="21"/>
        <end position="40"/>
    </location>
</feature>
<keyword evidence="1" id="KW-0812">Transmembrane</keyword>
<sequence length="92" mass="9983">MSENSLNRFLGGTPAQVLLRLVFLSFVVGVILSALDIAPLDLIDMAVNFVVRLWNLGFDALGRIGSYFVIGAVVVIPIWLLTRLFSMGKSGS</sequence>
<proteinExistence type="predicted"/>
<gene>
    <name evidence="3" type="ORF">SAMN06265374_2701</name>
</gene>
<feature type="transmembrane region" description="Helical" evidence="1">
    <location>
        <begin position="60"/>
        <end position="82"/>
    </location>
</feature>
<dbReference type="Pfam" id="PF20061">
    <property type="entry name" value="DUF6460"/>
    <property type="match status" value="1"/>
</dbReference>
<reference evidence="3 4" key="1">
    <citation type="submission" date="2017-05" db="EMBL/GenBank/DDBJ databases">
        <authorList>
            <person name="Varghese N."/>
            <person name="Submissions S."/>
        </authorList>
    </citation>
    <scope>NUCLEOTIDE SEQUENCE [LARGE SCALE GENOMIC DNA]</scope>
    <source>
        <strain evidence="3 4">DSM 15949</strain>
    </source>
</reference>
<keyword evidence="1" id="KW-0472">Membrane</keyword>
<dbReference type="EMBL" id="FXTT01000003">
    <property type="protein sequence ID" value="SMP26266.1"/>
    <property type="molecule type" value="Genomic_DNA"/>
</dbReference>
<protein>
    <recommendedName>
        <fullName evidence="2">DUF6460 domain-containing protein</fullName>
    </recommendedName>
</protein>
<comment type="caution">
    <text evidence="3">The sequence shown here is derived from an EMBL/GenBank/DDBJ whole genome shotgun (WGS) entry which is preliminary data.</text>
</comment>